<dbReference type="Gene3D" id="3.10.100.10">
    <property type="entry name" value="Mannose-Binding Protein A, subunit A"/>
    <property type="match status" value="1"/>
</dbReference>
<feature type="region of interest" description="Disordered" evidence="1">
    <location>
        <begin position="1"/>
        <end position="39"/>
    </location>
</feature>
<dbReference type="CDD" id="cd00037">
    <property type="entry name" value="CLECT"/>
    <property type="match status" value="1"/>
</dbReference>
<dbReference type="InterPro" id="IPR001304">
    <property type="entry name" value="C-type_lectin-like"/>
</dbReference>
<protein>
    <recommendedName>
        <fullName evidence="2">C-type lectin domain-containing protein</fullName>
    </recommendedName>
</protein>
<dbReference type="PANTHER" id="PTHR22801">
    <property type="entry name" value="LITHOSTATHINE"/>
    <property type="match status" value="1"/>
</dbReference>
<evidence type="ECO:0000313" key="4">
    <source>
        <dbReference type="Proteomes" id="UP001286313"/>
    </source>
</evidence>
<feature type="compositionally biased region" description="Basic and acidic residues" evidence="1">
    <location>
        <begin position="1"/>
        <end position="32"/>
    </location>
</feature>
<dbReference type="SUPFAM" id="SSF56436">
    <property type="entry name" value="C-type lectin-like"/>
    <property type="match status" value="1"/>
</dbReference>
<dbReference type="EMBL" id="JAWQEG010008582">
    <property type="protein sequence ID" value="KAK3850021.1"/>
    <property type="molecule type" value="Genomic_DNA"/>
</dbReference>
<dbReference type="PROSITE" id="PS50041">
    <property type="entry name" value="C_TYPE_LECTIN_2"/>
    <property type="match status" value="1"/>
</dbReference>
<evidence type="ECO:0000313" key="3">
    <source>
        <dbReference type="EMBL" id="KAK3850021.1"/>
    </source>
</evidence>
<feature type="domain" description="C-type lectin" evidence="2">
    <location>
        <begin position="82"/>
        <end position="207"/>
    </location>
</feature>
<gene>
    <name evidence="3" type="ORF">Pcinc_043246</name>
</gene>
<dbReference type="InterPro" id="IPR016187">
    <property type="entry name" value="CTDL_fold"/>
</dbReference>
<proteinExistence type="predicted"/>
<sequence>MIRGELEHRGRKIEEETERERREEEGEGREESTVNNSCQQMQDHCTREIGLAASLRDLAVTVRVLLAKTTASAPCPYPYTRVVGECFYLHRKKLAWEKARRVCRGMGGDLAAPAHPHALQAHLADKYGPGYYWVGGRKVTQQTSEDESGDEEMWLWLTGRQLDPDNWLFSRPDNQQGDEDCLELVMSDYPGLFNDETCLVRQKFICQYWEGDEE</sequence>
<dbReference type="InterPro" id="IPR050801">
    <property type="entry name" value="Ca-Dep_Lectins_ImmuneDev"/>
</dbReference>
<dbReference type="Pfam" id="PF00059">
    <property type="entry name" value="Lectin_C"/>
    <property type="match status" value="1"/>
</dbReference>
<evidence type="ECO:0000259" key="2">
    <source>
        <dbReference type="PROSITE" id="PS50041"/>
    </source>
</evidence>
<accession>A0AAE1BG49</accession>
<keyword evidence="4" id="KW-1185">Reference proteome</keyword>
<dbReference type="Proteomes" id="UP001286313">
    <property type="component" value="Unassembled WGS sequence"/>
</dbReference>
<reference evidence="3" key="1">
    <citation type="submission" date="2023-10" db="EMBL/GenBank/DDBJ databases">
        <title>Genome assemblies of two species of porcelain crab, Petrolisthes cinctipes and Petrolisthes manimaculis (Anomura: Porcellanidae).</title>
        <authorList>
            <person name="Angst P."/>
        </authorList>
    </citation>
    <scope>NUCLEOTIDE SEQUENCE</scope>
    <source>
        <strain evidence="3">PB745_01</strain>
        <tissue evidence="3">Gill</tissue>
    </source>
</reference>
<evidence type="ECO:0000256" key="1">
    <source>
        <dbReference type="SAM" id="MobiDB-lite"/>
    </source>
</evidence>
<dbReference type="SMART" id="SM00034">
    <property type="entry name" value="CLECT"/>
    <property type="match status" value="1"/>
</dbReference>
<organism evidence="3 4">
    <name type="scientific">Petrolisthes cinctipes</name>
    <name type="common">Flat porcelain crab</name>
    <dbReference type="NCBI Taxonomy" id="88211"/>
    <lineage>
        <taxon>Eukaryota</taxon>
        <taxon>Metazoa</taxon>
        <taxon>Ecdysozoa</taxon>
        <taxon>Arthropoda</taxon>
        <taxon>Crustacea</taxon>
        <taxon>Multicrustacea</taxon>
        <taxon>Malacostraca</taxon>
        <taxon>Eumalacostraca</taxon>
        <taxon>Eucarida</taxon>
        <taxon>Decapoda</taxon>
        <taxon>Pleocyemata</taxon>
        <taxon>Anomura</taxon>
        <taxon>Galatheoidea</taxon>
        <taxon>Porcellanidae</taxon>
        <taxon>Petrolisthes</taxon>
    </lineage>
</organism>
<dbReference type="InterPro" id="IPR016186">
    <property type="entry name" value="C-type_lectin-like/link_sf"/>
</dbReference>
<dbReference type="PANTHER" id="PTHR22801:SF63">
    <property type="entry name" value="C-TYPE LECTIN DOMAIN-CONTAINING PROTEIN"/>
    <property type="match status" value="1"/>
</dbReference>
<name>A0AAE1BG49_PETCI</name>
<dbReference type="AlphaFoldDB" id="A0AAE1BG49"/>
<comment type="caution">
    <text evidence="3">The sequence shown here is derived from an EMBL/GenBank/DDBJ whole genome shotgun (WGS) entry which is preliminary data.</text>
</comment>